<evidence type="ECO:0000256" key="10">
    <source>
        <dbReference type="ARBA" id="ARBA00038112"/>
    </source>
</evidence>
<evidence type="ECO:0000256" key="2">
    <source>
        <dbReference type="ARBA" id="ARBA00022722"/>
    </source>
</evidence>
<evidence type="ECO:0000313" key="13">
    <source>
        <dbReference type="EMBL" id="KAL0129466.1"/>
    </source>
</evidence>
<dbReference type="PANTHER" id="PTHR11081:SF70">
    <property type="entry name" value="FLAP ENDONUCLEASE GEN HOMOLOG 1"/>
    <property type="match status" value="1"/>
</dbReference>
<evidence type="ECO:0000256" key="1">
    <source>
        <dbReference type="ARBA" id="ARBA00001946"/>
    </source>
</evidence>
<keyword evidence="4" id="KW-0255">Endonuclease</keyword>
<keyword evidence="3" id="KW-0479">Metal-binding</keyword>
<reference evidence="13 14" key="1">
    <citation type="submission" date="2023-03" db="EMBL/GenBank/DDBJ databases">
        <title>High recombination rates correlate with genetic variation in Cardiocondyla obscurior ants.</title>
        <authorList>
            <person name="Errbii M."/>
        </authorList>
    </citation>
    <scope>NUCLEOTIDE SEQUENCE [LARGE SCALE GENOMIC DNA]</scope>
    <source>
        <strain evidence="13">Alpha-2009</strain>
        <tissue evidence="13">Whole body</tissue>
    </source>
</reference>
<dbReference type="InterPro" id="IPR006085">
    <property type="entry name" value="XPG_DNA_repair_N"/>
</dbReference>
<dbReference type="GO" id="GO:0046872">
    <property type="term" value="F:metal ion binding"/>
    <property type="evidence" value="ECO:0007669"/>
    <property type="project" value="UniProtKB-KW"/>
</dbReference>
<dbReference type="GO" id="GO:0000400">
    <property type="term" value="F:four-way junction DNA binding"/>
    <property type="evidence" value="ECO:0007669"/>
    <property type="project" value="TreeGrafter"/>
</dbReference>
<dbReference type="GO" id="GO:0017108">
    <property type="term" value="F:5'-flap endonuclease activity"/>
    <property type="evidence" value="ECO:0007669"/>
    <property type="project" value="TreeGrafter"/>
</dbReference>
<evidence type="ECO:0000313" key="14">
    <source>
        <dbReference type="Proteomes" id="UP001430953"/>
    </source>
</evidence>
<keyword evidence="8" id="KW-0234">DNA repair</keyword>
<dbReference type="SMART" id="SM00484">
    <property type="entry name" value="XPGI"/>
    <property type="match status" value="1"/>
</dbReference>
<dbReference type="Pfam" id="PF00867">
    <property type="entry name" value="XPG_I"/>
    <property type="match status" value="1"/>
</dbReference>
<dbReference type="InterPro" id="IPR008918">
    <property type="entry name" value="HhH2"/>
</dbReference>
<keyword evidence="2" id="KW-0540">Nuclease</keyword>
<dbReference type="GO" id="GO:0008821">
    <property type="term" value="F:crossover junction DNA endonuclease activity"/>
    <property type="evidence" value="ECO:0007669"/>
    <property type="project" value="UniProtKB-ARBA"/>
</dbReference>
<dbReference type="InterPro" id="IPR036279">
    <property type="entry name" value="5-3_exonuclease_C_sf"/>
</dbReference>
<feature type="domain" description="XPG-I" evidence="11">
    <location>
        <begin position="121"/>
        <end position="198"/>
    </location>
</feature>
<evidence type="ECO:0000256" key="7">
    <source>
        <dbReference type="ARBA" id="ARBA00022842"/>
    </source>
</evidence>
<evidence type="ECO:0000256" key="5">
    <source>
        <dbReference type="ARBA" id="ARBA00022763"/>
    </source>
</evidence>
<dbReference type="Proteomes" id="UP001430953">
    <property type="component" value="Unassembled WGS sequence"/>
</dbReference>
<evidence type="ECO:0008006" key="15">
    <source>
        <dbReference type="Google" id="ProtNLM"/>
    </source>
</evidence>
<gene>
    <name evidence="13" type="ORF">PUN28_001626</name>
</gene>
<dbReference type="FunFam" id="1.10.150.20:FF:000030">
    <property type="entry name" value="Flap endonuclease GEN-like 1"/>
    <property type="match status" value="1"/>
</dbReference>
<evidence type="ECO:0000256" key="3">
    <source>
        <dbReference type="ARBA" id="ARBA00022723"/>
    </source>
</evidence>
<dbReference type="InterPro" id="IPR029060">
    <property type="entry name" value="PIN-like_dom_sf"/>
</dbReference>
<evidence type="ECO:0000259" key="11">
    <source>
        <dbReference type="SMART" id="SM00484"/>
    </source>
</evidence>
<dbReference type="InterPro" id="IPR041012">
    <property type="entry name" value="GEN_chromo"/>
</dbReference>
<keyword evidence="5" id="KW-0227">DNA damage</keyword>
<dbReference type="GO" id="GO:0006281">
    <property type="term" value="P:DNA repair"/>
    <property type="evidence" value="ECO:0007669"/>
    <property type="project" value="UniProtKB-KW"/>
</dbReference>
<dbReference type="PRINTS" id="PR00853">
    <property type="entry name" value="XPGRADSUPER"/>
</dbReference>
<accession>A0AAW2GQD8</accession>
<sequence length="728" mass="84016">MGVKDLWNILSPVCEKKPLYELQGKTVAIDLSGWVVDSQTVVDNVVQPKMYLRNLYFRTASILTQGIFPVFVLEGEAPVLKHKTIERRNNIRGRHQEKKTAKKKGRTQFNRVLNECRELLRYMGISCVKSHGEAEALCARLNEDGLVDGCISQDSDCFLYGAKTVYKNFSISAQGNSGATGGSVEIYSIEKIEKILNIGRNKMIALALLCGCDYNEGVNGVGKEAALKFFKTVEEKDVLQRLNNWRFDKSLDRTELELLNPDLCTSCGHQGKLRKHLNSGCVDCGTIRTCNDDFKEKRALILNEISLRKKALHDKNFPSQELIDEFLTRKDSALTKLDIKWKQPQIFQFIDFMDKHVCWKPQYAFEKIFALTTRWQVLHLPDFTIHERLSMTDLFIPDYIKKIRNIRSIASYEIIWKKEHTAVDMLNEFKKQAKEDDDDDDDDINDNLLSSIEPQEMVLKCYPELVETFENTRNVKMKKKVPTTRRKKVTANAVNTNNDVEINDIKLNKKKLKTKTKENNRKIDEFIHTNALSLEDSFEQMIISPKRSKKENVSSKVNKLKHGPQFKRVLETEKLNSKLNNTFDKMFNELSSNDFMSENEDNELDVTHVIENICSKQVFQISMKNHQSIKSSTSTIENIKECTKTDELESVTCTKENYIYKDHGKQTSDNSDDEFGDINESYIPINQRIQLEKGQEFLSSCNQVEKKFNCDFENIMDETNNKSICLDM</sequence>
<dbReference type="SUPFAM" id="SSF88723">
    <property type="entry name" value="PIN domain-like"/>
    <property type="match status" value="1"/>
</dbReference>
<comment type="similarity">
    <text evidence="10">Belongs to the XPG/RAD2 endonuclease family. GEN subfamily.</text>
</comment>
<name>A0AAW2GQD8_9HYME</name>
<organism evidence="13 14">
    <name type="scientific">Cardiocondyla obscurior</name>
    <dbReference type="NCBI Taxonomy" id="286306"/>
    <lineage>
        <taxon>Eukaryota</taxon>
        <taxon>Metazoa</taxon>
        <taxon>Ecdysozoa</taxon>
        <taxon>Arthropoda</taxon>
        <taxon>Hexapoda</taxon>
        <taxon>Insecta</taxon>
        <taxon>Pterygota</taxon>
        <taxon>Neoptera</taxon>
        <taxon>Endopterygota</taxon>
        <taxon>Hymenoptera</taxon>
        <taxon>Apocrita</taxon>
        <taxon>Aculeata</taxon>
        <taxon>Formicoidea</taxon>
        <taxon>Formicidae</taxon>
        <taxon>Myrmicinae</taxon>
        <taxon>Cardiocondyla</taxon>
    </lineage>
</organism>
<evidence type="ECO:0000256" key="4">
    <source>
        <dbReference type="ARBA" id="ARBA00022759"/>
    </source>
</evidence>
<dbReference type="AlphaFoldDB" id="A0AAW2GQD8"/>
<evidence type="ECO:0000259" key="12">
    <source>
        <dbReference type="SMART" id="SM00485"/>
    </source>
</evidence>
<dbReference type="Pfam" id="PF00752">
    <property type="entry name" value="XPG_N"/>
    <property type="match status" value="1"/>
</dbReference>
<feature type="domain" description="XPG N-terminal" evidence="12">
    <location>
        <begin position="1"/>
        <end position="95"/>
    </location>
</feature>
<comment type="caution">
    <text evidence="13">The sequence shown here is derived from an EMBL/GenBank/DDBJ whole genome shotgun (WGS) entry which is preliminary data.</text>
</comment>
<proteinExistence type="inferred from homology"/>
<keyword evidence="9" id="KW-0539">Nucleus</keyword>
<dbReference type="Gene3D" id="3.40.50.1010">
    <property type="entry name" value="5'-nuclease"/>
    <property type="match status" value="1"/>
</dbReference>
<dbReference type="EMBL" id="JADYXP020000002">
    <property type="protein sequence ID" value="KAL0129466.1"/>
    <property type="molecule type" value="Genomic_DNA"/>
</dbReference>
<dbReference type="InterPro" id="IPR006084">
    <property type="entry name" value="XPG/Rad2"/>
</dbReference>
<comment type="cofactor">
    <cofactor evidence="1">
        <name>Mg(2+)</name>
        <dbReference type="ChEBI" id="CHEBI:18420"/>
    </cofactor>
</comment>
<dbReference type="SMART" id="SM00485">
    <property type="entry name" value="XPGN"/>
    <property type="match status" value="1"/>
</dbReference>
<keyword evidence="6" id="KW-0378">Hydrolase</keyword>
<dbReference type="Pfam" id="PF18704">
    <property type="entry name" value="Chromo_2"/>
    <property type="match status" value="1"/>
</dbReference>
<evidence type="ECO:0000256" key="8">
    <source>
        <dbReference type="ARBA" id="ARBA00023204"/>
    </source>
</evidence>
<evidence type="ECO:0000256" key="6">
    <source>
        <dbReference type="ARBA" id="ARBA00022801"/>
    </source>
</evidence>
<dbReference type="SMART" id="SM00279">
    <property type="entry name" value="HhH2"/>
    <property type="match status" value="1"/>
</dbReference>
<dbReference type="Gene3D" id="1.10.150.20">
    <property type="entry name" value="5' to 3' exonuclease, C-terminal subdomain"/>
    <property type="match status" value="1"/>
</dbReference>
<keyword evidence="7" id="KW-0460">Magnesium</keyword>
<dbReference type="SUPFAM" id="SSF47807">
    <property type="entry name" value="5' to 3' exonuclease, C-terminal subdomain"/>
    <property type="match status" value="1"/>
</dbReference>
<keyword evidence="14" id="KW-1185">Reference proteome</keyword>
<dbReference type="CDD" id="cd09869">
    <property type="entry name" value="PIN_GEN1"/>
    <property type="match status" value="1"/>
</dbReference>
<dbReference type="InterPro" id="IPR006086">
    <property type="entry name" value="XPG-I_dom"/>
</dbReference>
<dbReference type="PANTHER" id="PTHR11081">
    <property type="entry name" value="FLAP ENDONUCLEASE FAMILY MEMBER"/>
    <property type="match status" value="1"/>
</dbReference>
<evidence type="ECO:0000256" key="9">
    <source>
        <dbReference type="ARBA" id="ARBA00023242"/>
    </source>
</evidence>
<protein>
    <recommendedName>
        <fullName evidence="15">Flap endonuclease GEN</fullName>
    </recommendedName>
</protein>